<organism evidence="2">
    <name type="scientific">Aliarcobacter butzleri</name>
    <dbReference type="NCBI Taxonomy" id="28197"/>
    <lineage>
        <taxon>Bacteria</taxon>
        <taxon>Pseudomonadati</taxon>
        <taxon>Campylobacterota</taxon>
        <taxon>Epsilonproteobacteria</taxon>
        <taxon>Campylobacterales</taxon>
        <taxon>Arcobacteraceae</taxon>
        <taxon>Aliarcobacter</taxon>
    </lineage>
</organism>
<keyword evidence="1" id="KW-0472">Membrane</keyword>
<protein>
    <submittedName>
        <fullName evidence="2">Uncharacterized protein</fullName>
    </submittedName>
</protein>
<sequence length="78" mass="9885">MFKLLFLYSFWYSEINKYLYSYVKVYFNNQFLEHHLLNVIIVFVITLIIVYRIREWIVLIYKLIVYLIRKIRKKDTRI</sequence>
<reference evidence="2" key="1">
    <citation type="journal article" date="2014" name="PLoS ONE">
        <title>Presence and analysis of plasmids in human and animal associated arcobacter species.</title>
        <authorList>
            <person name="Douidah L."/>
            <person name="De Zutter L."/>
            <person name="Van Nieuwerburgh F."/>
            <person name="Deforce D."/>
            <person name="Ingmer H."/>
            <person name="Vandenberg O."/>
            <person name="Van den Abeele A.M."/>
            <person name="Houf K."/>
        </authorList>
    </citation>
    <scope>NUCLEOTIDE SEQUENCE</scope>
    <source>
        <strain evidence="2">AC1119</strain>
        <plasmid evidence="2">AB-1119-LD</plasmid>
    </source>
</reference>
<accession>W0LW31</accession>
<dbReference type="EMBL" id="KF740630">
    <property type="protein sequence ID" value="AHG28746.1"/>
    <property type="molecule type" value="Genomic_DNA"/>
</dbReference>
<dbReference type="AlphaFoldDB" id="W0LW31"/>
<name>W0LW31_9BACT</name>
<keyword evidence="1" id="KW-1133">Transmembrane helix</keyword>
<geneLocation type="plasmid" evidence="2">
    <name>AB-1119-LD</name>
</geneLocation>
<keyword evidence="2" id="KW-0614">Plasmid</keyword>
<keyword evidence="1" id="KW-0812">Transmembrane</keyword>
<proteinExistence type="predicted"/>
<evidence type="ECO:0000256" key="1">
    <source>
        <dbReference type="SAM" id="Phobius"/>
    </source>
</evidence>
<feature type="transmembrane region" description="Helical" evidence="1">
    <location>
        <begin position="35"/>
        <end position="53"/>
    </location>
</feature>
<evidence type="ECO:0000313" key="2">
    <source>
        <dbReference type="EMBL" id="AHG28746.1"/>
    </source>
</evidence>